<gene>
    <name evidence="1" type="ORF">MENTE1834_LOCUS7143</name>
</gene>
<dbReference type="Proteomes" id="UP001497535">
    <property type="component" value="Unassembled WGS sequence"/>
</dbReference>
<accession>A0ACB0Y492</accession>
<name>A0ACB0Y492_MELEN</name>
<protein>
    <submittedName>
        <fullName evidence="1">Uncharacterized protein</fullName>
    </submittedName>
</protein>
<dbReference type="EMBL" id="CAVMJV010000005">
    <property type="protein sequence ID" value="CAK5030199.1"/>
    <property type="molecule type" value="Genomic_DNA"/>
</dbReference>
<reference evidence="1" key="1">
    <citation type="submission" date="2023-11" db="EMBL/GenBank/DDBJ databases">
        <authorList>
            <person name="Poullet M."/>
        </authorList>
    </citation>
    <scope>NUCLEOTIDE SEQUENCE</scope>
    <source>
        <strain evidence="1">E1834</strain>
    </source>
</reference>
<organism evidence="1 2">
    <name type="scientific">Meloidogyne enterolobii</name>
    <name type="common">Root-knot nematode worm</name>
    <name type="synonym">Meloidogyne mayaguensis</name>
    <dbReference type="NCBI Taxonomy" id="390850"/>
    <lineage>
        <taxon>Eukaryota</taxon>
        <taxon>Metazoa</taxon>
        <taxon>Ecdysozoa</taxon>
        <taxon>Nematoda</taxon>
        <taxon>Chromadorea</taxon>
        <taxon>Rhabditida</taxon>
        <taxon>Tylenchina</taxon>
        <taxon>Tylenchomorpha</taxon>
        <taxon>Tylenchoidea</taxon>
        <taxon>Meloidogynidae</taxon>
        <taxon>Meloidogyninae</taxon>
        <taxon>Meloidogyne</taxon>
    </lineage>
</organism>
<evidence type="ECO:0000313" key="1">
    <source>
        <dbReference type="EMBL" id="CAK5030199.1"/>
    </source>
</evidence>
<proteinExistence type="predicted"/>
<keyword evidence="2" id="KW-1185">Reference proteome</keyword>
<evidence type="ECO:0000313" key="2">
    <source>
        <dbReference type="Proteomes" id="UP001497535"/>
    </source>
</evidence>
<sequence length="302" mass="35048">MKVDIQTQLQRISIAETSFSNVSLVHKQQVGQIFSHEINELGQHILVCSVSYIGGNEEKLNLRKFFKFSVNKPVDLLNQTFYELNDKTTFYEFQIKNLTPNPIFIESLTFEECGNNLPYNYELTGFPSLNNDSEPLGLQNIHQYIFRLTPNEQCDAENWRKILNFGRLKIVWRSTTGDNGRTFFNTIERSQFICKDLRLTVDRAPKKAKVNGMLTVVCNLRNWSDRPLDLLLNFDQNVGPIIHCSVSGQRLPTILPGHNIQISFEILPYVKGLQVQFVVMLFNLFLEHFWSTSNRFISKKNF</sequence>
<comment type="caution">
    <text evidence="1">The sequence shown here is derived from an EMBL/GenBank/DDBJ whole genome shotgun (WGS) entry which is preliminary data.</text>
</comment>